<dbReference type="EMBL" id="BAABIM010000001">
    <property type="protein sequence ID" value="GAA4672354.1"/>
    <property type="molecule type" value="Genomic_DNA"/>
</dbReference>
<dbReference type="InterPro" id="IPR029058">
    <property type="entry name" value="AB_hydrolase_fold"/>
</dbReference>
<dbReference type="Proteomes" id="UP001500621">
    <property type="component" value="Unassembled WGS sequence"/>
</dbReference>
<evidence type="ECO:0000313" key="6">
    <source>
        <dbReference type="EMBL" id="GAA4672354.1"/>
    </source>
</evidence>
<organism evidence="6 7">
    <name type="scientific">Nocardioides nanhaiensis</name>
    <dbReference type="NCBI Taxonomy" id="1476871"/>
    <lineage>
        <taxon>Bacteria</taxon>
        <taxon>Bacillati</taxon>
        <taxon>Actinomycetota</taxon>
        <taxon>Actinomycetes</taxon>
        <taxon>Propionibacteriales</taxon>
        <taxon>Nocardioidaceae</taxon>
        <taxon>Nocardioides</taxon>
    </lineage>
</organism>
<keyword evidence="7" id="KW-1185">Reference proteome</keyword>
<comment type="caution">
    <text evidence="6">The sequence shown here is derived from an EMBL/GenBank/DDBJ whole genome shotgun (WGS) entry which is preliminary data.</text>
</comment>
<evidence type="ECO:0000259" key="5">
    <source>
        <dbReference type="Pfam" id="PF12697"/>
    </source>
</evidence>
<dbReference type="Pfam" id="PF12697">
    <property type="entry name" value="Abhydrolase_6"/>
    <property type="match status" value="1"/>
</dbReference>
<comment type="subcellular location">
    <subcellularLocation>
        <location evidence="1">Endoplasmic reticulum</location>
    </subcellularLocation>
    <subcellularLocation>
        <location evidence="2">Membrane</location>
    </subcellularLocation>
</comment>
<keyword evidence="4" id="KW-0472">Membrane</keyword>
<dbReference type="InterPro" id="IPR000073">
    <property type="entry name" value="AB_hydrolase_1"/>
</dbReference>
<gene>
    <name evidence="6" type="ORF">GCM10023226_06470</name>
</gene>
<name>A0ABP8VUT4_9ACTN</name>
<evidence type="ECO:0000256" key="3">
    <source>
        <dbReference type="ARBA" id="ARBA00022824"/>
    </source>
</evidence>
<accession>A0ABP8VUT4</accession>
<protein>
    <recommendedName>
        <fullName evidence="5">AB hydrolase-1 domain-containing protein</fullName>
    </recommendedName>
</protein>
<sequence>MSEGDVLPKFWAEAPAPRPFDDSGLHVHRYEGVTGHSLVVFVHGWGGSGYTTWGELPNQIYDDPTLPADVALFDYVSGARRRVNNNPDLETVAEELQTQVESTPYERIVFVCHSMGGVVASAALRLSLESVSSRTRQPLAHRTIGIVFLASPRAGVRPLIFGRSKDARFLRSQNDVVARNDRFFTNRVDPHLERSAPTKLWIPLWAGRATSDAIVTHFSSAYGIPSDQSVPFRGDHRSFLHKQDLRDWVLKACRSSLLHVVQAPPDSATPAIRTQFRGHPEHSHWEDAYHEAVTKFQEKSKGIVVFDATHGQRRGEPLDLRVRVIPADLFDVRDYAVDFERYAQELASGLLHTLGVVPFGGLGLAVASEVAAQFVEIPAWVSPADTSENLEELIVLWLERTKRSLIFAHRLSRVDTGDVS</sequence>
<proteinExistence type="predicted"/>
<dbReference type="PANTHER" id="PTHR48182">
    <property type="entry name" value="PROTEIN SERAC1"/>
    <property type="match status" value="1"/>
</dbReference>
<keyword evidence="3" id="KW-0256">Endoplasmic reticulum</keyword>
<evidence type="ECO:0000256" key="2">
    <source>
        <dbReference type="ARBA" id="ARBA00004370"/>
    </source>
</evidence>
<dbReference type="PANTHER" id="PTHR48182:SF2">
    <property type="entry name" value="PROTEIN SERAC1"/>
    <property type="match status" value="1"/>
</dbReference>
<evidence type="ECO:0000313" key="7">
    <source>
        <dbReference type="Proteomes" id="UP001500621"/>
    </source>
</evidence>
<dbReference type="RefSeq" id="WP_345262610.1">
    <property type="nucleotide sequence ID" value="NZ_BAABIM010000001.1"/>
</dbReference>
<feature type="domain" description="AB hydrolase-1" evidence="5">
    <location>
        <begin position="39"/>
        <end position="209"/>
    </location>
</feature>
<evidence type="ECO:0000256" key="1">
    <source>
        <dbReference type="ARBA" id="ARBA00004240"/>
    </source>
</evidence>
<dbReference type="InterPro" id="IPR052374">
    <property type="entry name" value="SERAC1"/>
</dbReference>
<dbReference type="SUPFAM" id="SSF53474">
    <property type="entry name" value="alpha/beta-Hydrolases"/>
    <property type="match status" value="1"/>
</dbReference>
<evidence type="ECO:0000256" key="4">
    <source>
        <dbReference type="ARBA" id="ARBA00023136"/>
    </source>
</evidence>
<dbReference type="Gene3D" id="3.40.50.1820">
    <property type="entry name" value="alpha/beta hydrolase"/>
    <property type="match status" value="1"/>
</dbReference>
<reference evidence="7" key="1">
    <citation type="journal article" date="2019" name="Int. J. Syst. Evol. Microbiol.">
        <title>The Global Catalogue of Microorganisms (GCM) 10K type strain sequencing project: providing services to taxonomists for standard genome sequencing and annotation.</title>
        <authorList>
            <consortium name="The Broad Institute Genomics Platform"/>
            <consortium name="The Broad Institute Genome Sequencing Center for Infectious Disease"/>
            <person name="Wu L."/>
            <person name="Ma J."/>
        </authorList>
    </citation>
    <scope>NUCLEOTIDE SEQUENCE [LARGE SCALE GENOMIC DNA]</scope>
    <source>
        <strain evidence="7">JCM 18127</strain>
    </source>
</reference>